<accession>A0A7S3VZ98</accession>
<organism evidence="3">
    <name type="scientific">Strombidinopsis acuminata</name>
    <dbReference type="NCBI Taxonomy" id="141414"/>
    <lineage>
        <taxon>Eukaryota</taxon>
        <taxon>Sar</taxon>
        <taxon>Alveolata</taxon>
        <taxon>Ciliophora</taxon>
        <taxon>Intramacronucleata</taxon>
        <taxon>Spirotrichea</taxon>
        <taxon>Choreotrichia</taxon>
        <taxon>Choreotrichida</taxon>
        <taxon>Strombidinopsidae</taxon>
        <taxon>Strombidinopsis</taxon>
    </lineage>
</organism>
<feature type="chain" id="PRO_5030924335" evidence="2">
    <location>
        <begin position="18"/>
        <end position="174"/>
    </location>
</feature>
<name>A0A7S3VZ98_9SPIT</name>
<reference evidence="3" key="1">
    <citation type="submission" date="2021-01" db="EMBL/GenBank/DDBJ databases">
        <authorList>
            <person name="Corre E."/>
            <person name="Pelletier E."/>
            <person name="Niang G."/>
            <person name="Scheremetjew M."/>
            <person name="Finn R."/>
            <person name="Kale V."/>
            <person name="Holt S."/>
            <person name="Cochrane G."/>
            <person name="Meng A."/>
            <person name="Brown T."/>
            <person name="Cohen L."/>
        </authorList>
    </citation>
    <scope>NUCLEOTIDE SEQUENCE</scope>
    <source>
        <strain evidence="3">SPMC142</strain>
    </source>
</reference>
<feature type="compositionally biased region" description="Low complexity" evidence="1">
    <location>
        <begin position="151"/>
        <end position="165"/>
    </location>
</feature>
<keyword evidence="2" id="KW-0732">Signal</keyword>
<evidence type="ECO:0000256" key="2">
    <source>
        <dbReference type="SAM" id="SignalP"/>
    </source>
</evidence>
<evidence type="ECO:0000256" key="1">
    <source>
        <dbReference type="SAM" id="MobiDB-lite"/>
    </source>
</evidence>
<proteinExistence type="predicted"/>
<dbReference type="EMBL" id="HBIQ01013142">
    <property type="protein sequence ID" value="CAE0526772.1"/>
    <property type="molecule type" value="Transcribed_RNA"/>
</dbReference>
<feature type="signal peptide" evidence="2">
    <location>
        <begin position="1"/>
        <end position="17"/>
    </location>
</feature>
<gene>
    <name evidence="3" type="ORF">SACU0126_LOCUS4171</name>
</gene>
<protein>
    <submittedName>
        <fullName evidence="3">Uncharacterized protein</fullName>
    </submittedName>
</protein>
<dbReference type="AlphaFoldDB" id="A0A7S3VZ98"/>
<evidence type="ECO:0000313" key="3">
    <source>
        <dbReference type="EMBL" id="CAE0526772.1"/>
    </source>
</evidence>
<sequence length="174" mass="18763">MRTLIVLFAAIAATASAMNKLSSEFMEGFETGVYLRDEENALKDYSCPAGVTENVLINKLGSLVTPMKLASSMMKDSKLDSIINTVEVFTGSLSGLMAVFQGNYDGGDFCSGLIFGKEGTNMLFKLAYQMTEDKEEAEAEEVYESKKSSSGKKSSSTSTSSSSSSDKLKKSKKK</sequence>
<feature type="region of interest" description="Disordered" evidence="1">
    <location>
        <begin position="137"/>
        <end position="174"/>
    </location>
</feature>